<keyword evidence="2" id="KW-0274">FAD</keyword>
<gene>
    <name evidence="4" type="ORF">OBRU01_19417</name>
</gene>
<dbReference type="PANTHER" id="PTHR11552">
    <property type="entry name" value="GLUCOSE-METHANOL-CHOLINE GMC OXIDOREDUCTASE"/>
    <property type="match status" value="1"/>
</dbReference>
<dbReference type="GO" id="GO:0016614">
    <property type="term" value="F:oxidoreductase activity, acting on CH-OH group of donors"/>
    <property type="evidence" value="ECO:0007669"/>
    <property type="project" value="InterPro"/>
</dbReference>
<dbReference type="STRING" id="104452.A0A0L7KXH7"/>
<dbReference type="InterPro" id="IPR000172">
    <property type="entry name" value="GMC_OxRdtase_N"/>
</dbReference>
<dbReference type="Pfam" id="PF00732">
    <property type="entry name" value="GMC_oxred_N"/>
    <property type="match status" value="2"/>
</dbReference>
<organism evidence="4 5">
    <name type="scientific">Operophtera brumata</name>
    <name type="common">Winter moth</name>
    <name type="synonym">Phalaena brumata</name>
    <dbReference type="NCBI Taxonomy" id="104452"/>
    <lineage>
        <taxon>Eukaryota</taxon>
        <taxon>Metazoa</taxon>
        <taxon>Ecdysozoa</taxon>
        <taxon>Arthropoda</taxon>
        <taxon>Hexapoda</taxon>
        <taxon>Insecta</taxon>
        <taxon>Pterygota</taxon>
        <taxon>Neoptera</taxon>
        <taxon>Endopterygota</taxon>
        <taxon>Lepidoptera</taxon>
        <taxon>Glossata</taxon>
        <taxon>Ditrysia</taxon>
        <taxon>Geometroidea</taxon>
        <taxon>Geometridae</taxon>
        <taxon>Larentiinae</taxon>
        <taxon>Operophtera</taxon>
    </lineage>
</organism>
<dbReference type="AlphaFoldDB" id="A0A0L7KXH7"/>
<dbReference type="PIRSF" id="PIRSF000137">
    <property type="entry name" value="Alcohol_oxidase"/>
    <property type="match status" value="1"/>
</dbReference>
<dbReference type="InterPro" id="IPR007867">
    <property type="entry name" value="GMC_OxRtase_C"/>
</dbReference>
<name>A0A0L7KXH7_OPEBR</name>
<feature type="non-terminal residue" evidence="4">
    <location>
        <position position="1"/>
    </location>
</feature>
<dbReference type="Gene3D" id="3.50.50.60">
    <property type="entry name" value="FAD/NAD(P)-binding domain"/>
    <property type="match status" value="2"/>
</dbReference>
<sequence>MVWEPLNLTQVCPAHTQQTACSPFGYVLLNFITQLFGDSVDRRVQESLRKLDNGDSENCNQNYTCYGDGYTESYERERDDYDFIVVGAGAAGCVVTNRLVENNYKVLLLEAGDEQPDITLVPGLSTSFLGSNIDWQYYTAPNGKSCLGREGQRCSWPRGKTMGGSSSINSMSYYVSHLPYIDRPSFMMTKAFTERGIPLADFNGANQFATMQGQTFTLHGERISANYAYIQPIRYKRKNLTVKVKSEVTKVLIDENKRAYGVIYEKNGRRYTAVAKNEVIVSGGAINSPKLLMLSGIGPKSHLESLGIHSIANLDVGYNLHDHVTFNGYAIHLPKGNSTLVDEKTIINDILDYKLGKVKNGPISGNGAVNSIAFIKTEPYLPAEDIQYQCYNVILKEYLSNPALYESISTYPTPYYDAIVPRTMNVAPESRGRLYLNKTNPNGYPYIYPNYLDKKEDFVPIIKGVKFLLSLENTKAFKDMGAYFSREKLPGCKEYEWGSDEYTVCLTRTYTSSPYHPVGTCKMGPVGDKTAVVDPRLRVYGVANLRVIDASIMPVVYERAIYYDRRKRG</sequence>
<comment type="similarity">
    <text evidence="1">Belongs to the GMC oxidoreductase family.</text>
</comment>
<protein>
    <submittedName>
        <fullName evidence="4">Putative alcohol dehydrogenase</fullName>
    </submittedName>
</protein>
<accession>A0A0L7KXH7</accession>
<comment type="caution">
    <text evidence="4">The sequence shown here is derived from an EMBL/GenBank/DDBJ whole genome shotgun (WGS) entry which is preliminary data.</text>
</comment>
<dbReference type="SUPFAM" id="SSF51905">
    <property type="entry name" value="FAD/NAD(P)-binding domain"/>
    <property type="match status" value="1"/>
</dbReference>
<dbReference type="Gene3D" id="3.30.560.10">
    <property type="entry name" value="Glucose Oxidase, domain 3"/>
    <property type="match status" value="2"/>
</dbReference>
<evidence type="ECO:0000256" key="2">
    <source>
        <dbReference type="PIRSR" id="PIRSR000137-2"/>
    </source>
</evidence>
<dbReference type="InterPro" id="IPR012132">
    <property type="entry name" value="GMC_OxRdtase"/>
</dbReference>
<dbReference type="EMBL" id="JTDY01004797">
    <property type="protein sequence ID" value="KOB67741.1"/>
    <property type="molecule type" value="Genomic_DNA"/>
</dbReference>
<evidence type="ECO:0000313" key="4">
    <source>
        <dbReference type="EMBL" id="KOB67741.1"/>
    </source>
</evidence>
<dbReference type="Pfam" id="PF05199">
    <property type="entry name" value="GMC_oxred_C"/>
    <property type="match status" value="1"/>
</dbReference>
<reference evidence="4 5" key="1">
    <citation type="journal article" date="2015" name="Genome Biol. Evol.">
        <title>The genome of winter moth (Operophtera brumata) provides a genomic perspective on sexual dimorphism and phenology.</title>
        <authorList>
            <person name="Derks M.F."/>
            <person name="Smit S."/>
            <person name="Salis L."/>
            <person name="Schijlen E."/>
            <person name="Bossers A."/>
            <person name="Mateman C."/>
            <person name="Pijl A.S."/>
            <person name="de Ridder D."/>
            <person name="Groenen M.A."/>
            <person name="Visser M.E."/>
            <person name="Megens H.J."/>
        </authorList>
    </citation>
    <scope>NUCLEOTIDE SEQUENCE [LARGE SCALE GENOMIC DNA]</scope>
    <source>
        <strain evidence="4">WM2013NL</strain>
        <tissue evidence="4">Head and thorax</tissue>
    </source>
</reference>
<dbReference type="PROSITE" id="PS00624">
    <property type="entry name" value="GMC_OXRED_2"/>
    <property type="match status" value="1"/>
</dbReference>
<comment type="cofactor">
    <cofactor evidence="2">
        <name>FAD</name>
        <dbReference type="ChEBI" id="CHEBI:57692"/>
    </cofactor>
</comment>
<dbReference type="SUPFAM" id="SSF54373">
    <property type="entry name" value="FAD-linked reductases, C-terminal domain"/>
    <property type="match status" value="1"/>
</dbReference>
<feature type="binding site" evidence="2">
    <location>
        <position position="248"/>
    </location>
    <ligand>
        <name>FAD</name>
        <dbReference type="ChEBI" id="CHEBI:57692"/>
    </ligand>
</feature>
<keyword evidence="5" id="KW-1185">Reference proteome</keyword>
<feature type="non-terminal residue" evidence="4">
    <location>
        <position position="569"/>
    </location>
</feature>
<feature type="domain" description="Glucose-methanol-choline oxidoreductase N-terminal" evidence="3">
    <location>
        <begin position="284"/>
        <end position="298"/>
    </location>
</feature>
<dbReference type="PANTHER" id="PTHR11552:SF154">
    <property type="entry name" value="FI04917P"/>
    <property type="match status" value="1"/>
</dbReference>
<evidence type="ECO:0000313" key="5">
    <source>
        <dbReference type="Proteomes" id="UP000037510"/>
    </source>
</evidence>
<keyword evidence="2" id="KW-0285">Flavoprotein</keyword>
<proteinExistence type="inferred from homology"/>
<dbReference type="InterPro" id="IPR036188">
    <property type="entry name" value="FAD/NAD-bd_sf"/>
</dbReference>
<evidence type="ECO:0000256" key="1">
    <source>
        <dbReference type="ARBA" id="ARBA00010790"/>
    </source>
</evidence>
<dbReference type="GO" id="GO:0050660">
    <property type="term" value="F:flavin adenine dinucleotide binding"/>
    <property type="evidence" value="ECO:0007669"/>
    <property type="project" value="InterPro"/>
</dbReference>
<dbReference type="Proteomes" id="UP000037510">
    <property type="component" value="Unassembled WGS sequence"/>
</dbReference>
<evidence type="ECO:0000259" key="3">
    <source>
        <dbReference type="PROSITE" id="PS00624"/>
    </source>
</evidence>